<comment type="function">
    <text evidence="8">Involved in the maturation of [NiFe] hydrogenases. Along with HypE, it catalyzes the synthesis of the CN ligands of the active site iron of [NiFe]-hydrogenases. HypF functions as a carbamoyl transferase using carbamoylphosphate as a substrate and transferring the carboxamido moiety in an ATP-dependent reaction to the thiolate of the C-terminal cysteine of HypE yielding a protein-S-carboxamide.</text>
</comment>
<dbReference type="InterPro" id="IPR004421">
    <property type="entry name" value="Carbamoyltransferase_HypF"/>
</dbReference>
<dbReference type="PANTHER" id="PTHR42959:SF1">
    <property type="entry name" value="CARBAMOYLTRANSFERASE HYPF"/>
    <property type="match status" value="1"/>
</dbReference>
<dbReference type="PANTHER" id="PTHR42959">
    <property type="entry name" value="CARBAMOYLTRANSFERASE"/>
    <property type="match status" value="1"/>
</dbReference>
<evidence type="ECO:0000313" key="11">
    <source>
        <dbReference type="Proteomes" id="UP000515733"/>
    </source>
</evidence>
<dbReference type="SUPFAM" id="SSF55821">
    <property type="entry name" value="YrdC/RibB"/>
    <property type="match status" value="1"/>
</dbReference>
<dbReference type="Pfam" id="PF17788">
    <property type="entry name" value="HypF_C"/>
    <property type="match status" value="1"/>
</dbReference>
<dbReference type="InterPro" id="IPR041440">
    <property type="entry name" value="HypF_C"/>
</dbReference>
<protein>
    <recommendedName>
        <fullName evidence="8">Carbamoyltransferase HypF</fullName>
        <ecNumber evidence="8">6.2.-.-</ecNumber>
    </recommendedName>
</protein>
<dbReference type="UniPathway" id="UPA00335"/>
<comment type="catalytic activity">
    <reaction evidence="9">
        <text>an acyl phosphate + H2O = a carboxylate + phosphate + H(+)</text>
        <dbReference type="Rhea" id="RHEA:14965"/>
        <dbReference type="ChEBI" id="CHEBI:15377"/>
        <dbReference type="ChEBI" id="CHEBI:15378"/>
        <dbReference type="ChEBI" id="CHEBI:29067"/>
        <dbReference type="ChEBI" id="CHEBI:43474"/>
        <dbReference type="ChEBI" id="CHEBI:59918"/>
        <dbReference type="EC" id="3.6.1.7"/>
    </reaction>
</comment>
<keyword evidence="3 10" id="KW-0436">Ligase</keyword>
<dbReference type="Pfam" id="PF22521">
    <property type="entry name" value="HypF_C_2"/>
    <property type="match status" value="1"/>
</dbReference>
<evidence type="ECO:0000256" key="5">
    <source>
        <dbReference type="ARBA" id="ARBA00022771"/>
    </source>
</evidence>
<dbReference type="Gene3D" id="3.30.420.40">
    <property type="match status" value="1"/>
</dbReference>
<evidence type="ECO:0000313" key="10">
    <source>
        <dbReference type="EMBL" id="CAB1369422.1"/>
    </source>
</evidence>
<dbReference type="NCBIfam" id="TIGR00143">
    <property type="entry name" value="hypF"/>
    <property type="match status" value="1"/>
</dbReference>
<evidence type="ECO:0000256" key="3">
    <source>
        <dbReference type="ARBA" id="ARBA00022598"/>
    </source>
</evidence>
<organism evidence="10 11">
    <name type="scientific">Denitratisoma oestradiolicum</name>
    <dbReference type="NCBI Taxonomy" id="311182"/>
    <lineage>
        <taxon>Bacteria</taxon>
        <taxon>Pseudomonadati</taxon>
        <taxon>Pseudomonadota</taxon>
        <taxon>Betaproteobacteria</taxon>
        <taxon>Nitrosomonadales</taxon>
        <taxon>Sterolibacteriaceae</taxon>
        <taxon>Denitratisoma</taxon>
    </lineage>
</organism>
<dbReference type="EMBL" id="LR778301">
    <property type="protein sequence ID" value="CAB1369422.1"/>
    <property type="molecule type" value="Genomic_DNA"/>
</dbReference>
<dbReference type="GO" id="GO:0003725">
    <property type="term" value="F:double-stranded RNA binding"/>
    <property type="evidence" value="ECO:0007669"/>
    <property type="project" value="InterPro"/>
</dbReference>
<keyword evidence="6" id="KW-0862">Zinc</keyword>
<dbReference type="InterPro" id="IPR001792">
    <property type="entry name" value="Acylphosphatase-like_dom"/>
</dbReference>
<dbReference type="Gene3D" id="3.30.110.120">
    <property type="match status" value="1"/>
</dbReference>
<dbReference type="Pfam" id="PF00708">
    <property type="entry name" value="Acylphosphatase"/>
    <property type="match status" value="1"/>
</dbReference>
<name>A0A6S6YA14_9PROT</name>
<dbReference type="GO" id="GO:0016743">
    <property type="term" value="F:carboxyl- or carbamoyltransferase activity"/>
    <property type="evidence" value="ECO:0007669"/>
    <property type="project" value="UniProtKB-UniRule"/>
</dbReference>
<dbReference type="InterPro" id="IPR011125">
    <property type="entry name" value="Znf_HypF"/>
</dbReference>
<evidence type="ECO:0000256" key="6">
    <source>
        <dbReference type="ARBA" id="ARBA00022833"/>
    </source>
</evidence>
<feature type="active site" evidence="9">
    <location>
        <position position="19"/>
    </location>
</feature>
<accession>A0A6S6YA14</accession>
<dbReference type="InterPro" id="IPR017968">
    <property type="entry name" value="Acylphosphatase_CS"/>
</dbReference>
<keyword evidence="11" id="KW-1185">Reference proteome</keyword>
<proteinExistence type="inferred from homology"/>
<dbReference type="KEGG" id="doe:DENOEST_2257"/>
<dbReference type="PROSITE" id="PS51163">
    <property type="entry name" value="YRDC"/>
    <property type="match status" value="1"/>
</dbReference>
<dbReference type="RefSeq" id="WP_145772108.1">
    <property type="nucleotide sequence ID" value="NZ_LR778301.1"/>
</dbReference>
<keyword evidence="5" id="KW-0863">Zinc-finger</keyword>
<evidence type="ECO:0000256" key="1">
    <source>
        <dbReference type="ARBA" id="ARBA00004711"/>
    </source>
</evidence>
<comment type="catalytic activity">
    <reaction evidence="7 8">
        <text>C-terminal L-cysteinyl-[HypE protein] + carbamoyl phosphate + ATP + H2O = C-terminal S-carboxamide-L-cysteinyl-[HypE protein] + AMP + phosphate + diphosphate + H(+)</text>
        <dbReference type="Rhea" id="RHEA:55636"/>
        <dbReference type="Rhea" id="RHEA-COMP:14247"/>
        <dbReference type="Rhea" id="RHEA-COMP:14392"/>
        <dbReference type="ChEBI" id="CHEBI:15377"/>
        <dbReference type="ChEBI" id="CHEBI:15378"/>
        <dbReference type="ChEBI" id="CHEBI:30616"/>
        <dbReference type="ChEBI" id="CHEBI:33019"/>
        <dbReference type="ChEBI" id="CHEBI:43474"/>
        <dbReference type="ChEBI" id="CHEBI:58228"/>
        <dbReference type="ChEBI" id="CHEBI:76913"/>
        <dbReference type="ChEBI" id="CHEBI:139126"/>
        <dbReference type="ChEBI" id="CHEBI:456215"/>
    </reaction>
</comment>
<dbReference type="GO" id="GO:0016874">
    <property type="term" value="F:ligase activity"/>
    <property type="evidence" value="ECO:0007669"/>
    <property type="project" value="UniProtKB-UniRule"/>
</dbReference>
<dbReference type="Proteomes" id="UP000515733">
    <property type="component" value="Chromosome"/>
</dbReference>
<dbReference type="EC" id="6.2.-.-" evidence="8"/>
<dbReference type="AlphaFoldDB" id="A0A6S6YA14"/>
<dbReference type="Pfam" id="PF07503">
    <property type="entry name" value="zf-HYPF"/>
    <property type="match status" value="2"/>
</dbReference>
<comment type="similarity">
    <text evidence="2 8">Belongs to the carbamoyltransferase HypF family.</text>
</comment>
<evidence type="ECO:0000256" key="4">
    <source>
        <dbReference type="ARBA" id="ARBA00022723"/>
    </source>
</evidence>
<evidence type="ECO:0000256" key="8">
    <source>
        <dbReference type="PIRNR" id="PIRNR006256"/>
    </source>
</evidence>
<dbReference type="GO" id="GO:0003998">
    <property type="term" value="F:acylphosphatase activity"/>
    <property type="evidence" value="ECO:0007669"/>
    <property type="project" value="UniProtKB-EC"/>
</dbReference>
<dbReference type="InterPro" id="IPR055128">
    <property type="entry name" value="HypF_C_2"/>
</dbReference>
<evidence type="ECO:0000256" key="2">
    <source>
        <dbReference type="ARBA" id="ARBA00008097"/>
    </source>
</evidence>
<dbReference type="InterPro" id="IPR006070">
    <property type="entry name" value="Sua5-like_dom"/>
</dbReference>
<comment type="pathway">
    <text evidence="1 8">Protein modification; [NiFe] hydrogenase maturation.</text>
</comment>
<dbReference type="PROSITE" id="PS51160">
    <property type="entry name" value="ACYLPHOSPHATASE_3"/>
    <property type="match status" value="1"/>
</dbReference>
<keyword evidence="10" id="KW-0808">Transferase</keyword>
<dbReference type="InterPro" id="IPR017945">
    <property type="entry name" value="DHBP_synth_RibB-like_a/b_dom"/>
</dbReference>
<dbReference type="SUPFAM" id="SSF54975">
    <property type="entry name" value="Acylphosphatase/BLUF domain-like"/>
    <property type="match status" value="1"/>
</dbReference>
<evidence type="ECO:0000256" key="7">
    <source>
        <dbReference type="ARBA" id="ARBA00048220"/>
    </source>
</evidence>
<reference evidence="10 11" key="1">
    <citation type="submission" date="2020-03" db="EMBL/GenBank/DDBJ databases">
        <authorList>
            <consortium name="Genoscope - CEA"/>
            <person name="William W."/>
        </authorList>
    </citation>
    <scope>NUCLEOTIDE SEQUENCE [LARGE SCALE GENOMIC DNA]</scope>
    <source>
        <strain evidence="11">DSM 16959</strain>
    </source>
</reference>
<dbReference type="OrthoDB" id="9808093at2"/>
<feature type="active site" evidence="9">
    <location>
        <position position="37"/>
    </location>
</feature>
<evidence type="ECO:0000256" key="9">
    <source>
        <dbReference type="PROSITE-ProRule" id="PRU00520"/>
    </source>
</evidence>
<keyword evidence="9" id="KW-0378">Hydrolase</keyword>
<dbReference type="Pfam" id="PF01300">
    <property type="entry name" value="Sua5_yciO_yrdC"/>
    <property type="match status" value="1"/>
</dbReference>
<dbReference type="PROSITE" id="PS00150">
    <property type="entry name" value="ACYLPHOSPHATASE_1"/>
    <property type="match status" value="1"/>
</dbReference>
<dbReference type="GO" id="GO:0008270">
    <property type="term" value="F:zinc ion binding"/>
    <property type="evidence" value="ECO:0007669"/>
    <property type="project" value="UniProtKB-KW"/>
</dbReference>
<dbReference type="PIRSF" id="PIRSF006256">
    <property type="entry name" value="CMPcnvr_hdrg_mat"/>
    <property type="match status" value="1"/>
</dbReference>
<dbReference type="InterPro" id="IPR036046">
    <property type="entry name" value="Acylphosphatase-like_dom_sf"/>
</dbReference>
<dbReference type="InterPro" id="IPR051060">
    <property type="entry name" value="Carbamoyltrans_HypF-like"/>
</dbReference>
<gene>
    <name evidence="10" type="primary">hypF</name>
    <name evidence="10" type="ORF">DENOEST_2257</name>
</gene>
<dbReference type="Gene3D" id="3.30.420.360">
    <property type="match status" value="1"/>
</dbReference>
<keyword evidence="4" id="KW-0479">Metal-binding</keyword>
<dbReference type="Gene3D" id="3.90.870.50">
    <property type="match status" value="1"/>
</dbReference>
<dbReference type="GO" id="GO:0051604">
    <property type="term" value="P:protein maturation"/>
    <property type="evidence" value="ECO:0007669"/>
    <property type="project" value="TreeGrafter"/>
</dbReference>
<sequence length="760" mass="80934">MRTGRSIHIRGLVQGVGFRPFVWHLARELGLAGWVRNDAAGVHILAEGPDAALDALISRLQAEAPLGARVDQISTRVEPATGHGDFRIVDSGGGAVQTVIGPDTATCGDCLRELFDPADRRWRHPFITCTHCGPRYSLTRRLPYDRAHTSMAGFALCADCTREYTDPADRRFHAEPICCPACGPRLGLLDGQGRALAGDPIAVCLERLRAGDIVAIKGLGGFHLACDARNGAAVARLRLRKNREQKPFALMAANAASLVPWAQVDASALALLESPERPVVLLPKGAELEGLAPGLVELGAMLPCTPIQFLLFHEAAGRPAGMDWLRQTQPLLLVMTSANPGGEPLVIDNQEALACLQGIADALLLHDRDILVRCDDSVLRAGRTPAFIRRARGYTPSAIRLPRAGPSVLALGGGLKNTVCLTRGDEAFVSQHLGDQENVASYDFFEQTVAHLLSILEVEPAIVAHDLHPDFHATRYALDFAAQRGIPALAVQHHQAHLAAIAAEHGHEGPLLGLALDGMGLGSDGQAWGGELLLLEVAGFSRLGHLETLPLPGGDRAAREPWRLGAAALHRLGRGDEIPRRFADRPLAPALAALLQQGRHCPETSSLGRVFDAAAALLGVALESNFEGQAAMLLEARAVGHGDAPAWDDAWHITTERKLDLLPLLARLADWTGTSGEAAARFHASLGAALAQWLLGAAQERGLSVVALGGGCLLNRILALNLVDSLENAGLTVLRARQLPPGDGGISLGQAWVARQKMEY</sequence>